<dbReference type="AlphaFoldDB" id="A0A382AL60"/>
<name>A0A382AL60_9ZZZZ</name>
<sequence length="311" mass="36600">MENDQTKDLEAVTWFDPLLSLKDPDRLIEQLALNPKNKAQKRAASCLLANAYLFSLNPEKHFMVISRRPETYTKNRYRIDAVGFRSFVQRVLPRFEKLKLIKLAKIGMSDRDELGIGFSRRSRYVPTIKLLRVLASHEITIQDVDKGNPEIIILRAEKPKRDYRYKQEKRLTGEEIIYTDTDKTRELRAWLDEYNSFVQSFDIDFPTHLEPKYRSATGFHRVFNVDFEHGGRLVGHWIFNIKKEQRHLLKLNGEQVTELDFKSMYPNILYSVAGLNYHQFHNDADPYQIVDLGRDLVKFGFLVAMTNNTRR</sequence>
<accession>A0A382AL60</accession>
<organism evidence="1">
    <name type="scientific">marine metagenome</name>
    <dbReference type="NCBI Taxonomy" id="408172"/>
    <lineage>
        <taxon>unclassified sequences</taxon>
        <taxon>metagenomes</taxon>
        <taxon>ecological metagenomes</taxon>
    </lineage>
</organism>
<evidence type="ECO:0000313" key="1">
    <source>
        <dbReference type="EMBL" id="SVB02246.1"/>
    </source>
</evidence>
<dbReference type="EMBL" id="UINC01025861">
    <property type="protein sequence ID" value="SVB02246.1"/>
    <property type="molecule type" value="Genomic_DNA"/>
</dbReference>
<reference evidence="1" key="1">
    <citation type="submission" date="2018-05" db="EMBL/GenBank/DDBJ databases">
        <authorList>
            <person name="Lanie J.A."/>
            <person name="Ng W.-L."/>
            <person name="Kazmierczak K.M."/>
            <person name="Andrzejewski T.M."/>
            <person name="Davidsen T.M."/>
            <person name="Wayne K.J."/>
            <person name="Tettelin H."/>
            <person name="Glass J.I."/>
            <person name="Rusch D."/>
            <person name="Podicherti R."/>
            <person name="Tsui H.-C.T."/>
            <person name="Winkler M.E."/>
        </authorList>
    </citation>
    <scope>NUCLEOTIDE SEQUENCE</scope>
</reference>
<proteinExistence type="predicted"/>
<protein>
    <submittedName>
        <fullName evidence="1">Uncharacterized protein</fullName>
    </submittedName>
</protein>
<feature type="non-terminal residue" evidence="1">
    <location>
        <position position="311"/>
    </location>
</feature>
<gene>
    <name evidence="1" type="ORF">METZ01_LOCUS155100</name>
</gene>